<dbReference type="InterPro" id="IPR012373">
    <property type="entry name" value="Ferrdict_sens_TM"/>
</dbReference>
<dbReference type="Pfam" id="PF16344">
    <property type="entry name" value="FecR_C"/>
    <property type="match status" value="1"/>
</dbReference>
<dbReference type="EMBL" id="SJSK01000007">
    <property type="protein sequence ID" value="TCC87264.1"/>
    <property type="molecule type" value="Genomic_DNA"/>
</dbReference>
<evidence type="ECO:0000313" key="4">
    <source>
        <dbReference type="EMBL" id="TCC87264.1"/>
    </source>
</evidence>
<dbReference type="RefSeq" id="WP_131555367.1">
    <property type="nucleotide sequence ID" value="NZ_SJSK01000007.1"/>
</dbReference>
<keyword evidence="1" id="KW-0472">Membrane</keyword>
<feature type="domain" description="Protein FecR C-terminal" evidence="3">
    <location>
        <begin position="313"/>
        <end position="379"/>
    </location>
</feature>
<dbReference type="Proteomes" id="UP000292884">
    <property type="component" value="Unassembled WGS sequence"/>
</dbReference>
<dbReference type="Pfam" id="PF04773">
    <property type="entry name" value="FecR"/>
    <property type="match status" value="1"/>
</dbReference>
<dbReference type="InterPro" id="IPR006860">
    <property type="entry name" value="FecR"/>
</dbReference>
<evidence type="ECO:0000259" key="2">
    <source>
        <dbReference type="Pfam" id="PF04773"/>
    </source>
</evidence>
<evidence type="ECO:0000256" key="1">
    <source>
        <dbReference type="SAM" id="Phobius"/>
    </source>
</evidence>
<keyword evidence="1" id="KW-1133">Transmembrane helix</keyword>
<dbReference type="FunFam" id="2.60.120.1440:FF:000001">
    <property type="entry name" value="Putative anti-sigma factor"/>
    <property type="match status" value="1"/>
</dbReference>
<dbReference type="AlphaFoldDB" id="A0A4R0MMQ7"/>
<organism evidence="4 5">
    <name type="scientific">Pedobacter frigiditerrae</name>
    <dbReference type="NCBI Taxonomy" id="2530452"/>
    <lineage>
        <taxon>Bacteria</taxon>
        <taxon>Pseudomonadati</taxon>
        <taxon>Bacteroidota</taxon>
        <taxon>Sphingobacteriia</taxon>
        <taxon>Sphingobacteriales</taxon>
        <taxon>Sphingobacteriaceae</taxon>
        <taxon>Pedobacter</taxon>
    </lineage>
</organism>
<sequence length="381" mass="42713">MEEKDLKYFNVILRKFNQGIASPEEVEFLEKYYNLFEEKESFLNCQTPQLQETIKHDIKNKVDAEINLQTKTSSLFNNNYLRYFAAASILLVLSVTGYFALKSPTYQAIGKNNDFTPGVNTATLELANGTKILLDTAAKGVIAQLDGIKVYKNAAGEIQYKVQSAPEMEEVTFNTITTPKGGQYQVVLHDGSKVWLNAASSLKYPTAFKGKDRTVTITGEAYLEVAKNKQMPFKVTCGKQTIEVLGTHFNVNAYEDEATIKTTLLEGAVRVSADRNSTTIVPGEQTSYDYSAGSLQKKTVDVEQEMAWKNGLFSFKGEDVKAIMRQISRWYNVEIEYSGSVTDEKFYGQISRNSKLSEVFAILELNNVHFKSNGRKITVSN</sequence>
<evidence type="ECO:0000259" key="3">
    <source>
        <dbReference type="Pfam" id="PF16344"/>
    </source>
</evidence>
<comment type="caution">
    <text evidence="4">The sequence shown here is derived from an EMBL/GenBank/DDBJ whole genome shotgun (WGS) entry which is preliminary data.</text>
</comment>
<accession>A0A4R0MMQ7</accession>
<dbReference type="PIRSF" id="PIRSF018266">
    <property type="entry name" value="FecR"/>
    <property type="match status" value="1"/>
</dbReference>
<dbReference type="Gene3D" id="2.60.120.1440">
    <property type="match status" value="1"/>
</dbReference>
<evidence type="ECO:0000313" key="5">
    <source>
        <dbReference type="Proteomes" id="UP000292884"/>
    </source>
</evidence>
<reference evidence="4 5" key="1">
    <citation type="submission" date="2019-02" db="EMBL/GenBank/DDBJ databases">
        <title>Pedobacter sp. RP-1-13 sp. nov., isolated from Arctic soil.</title>
        <authorList>
            <person name="Dahal R.H."/>
        </authorList>
    </citation>
    <scope>NUCLEOTIDE SEQUENCE [LARGE SCALE GENOMIC DNA]</scope>
    <source>
        <strain evidence="4 5">RP-1-13</strain>
    </source>
</reference>
<dbReference type="OrthoDB" id="1099963at2"/>
<name>A0A4R0MMQ7_9SPHI</name>
<dbReference type="PANTHER" id="PTHR30273:SF2">
    <property type="entry name" value="PROTEIN FECR"/>
    <property type="match status" value="1"/>
</dbReference>
<dbReference type="PANTHER" id="PTHR30273">
    <property type="entry name" value="PERIPLASMIC SIGNAL SENSOR AND SIGMA FACTOR ACTIVATOR FECR-RELATED"/>
    <property type="match status" value="1"/>
</dbReference>
<dbReference type="InterPro" id="IPR032508">
    <property type="entry name" value="FecR_C"/>
</dbReference>
<dbReference type="GO" id="GO:0016989">
    <property type="term" value="F:sigma factor antagonist activity"/>
    <property type="evidence" value="ECO:0007669"/>
    <property type="project" value="TreeGrafter"/>
</dbReference>
<protein>
    <submittedName>
        <fullName evidence="4">FecR family protein</fullName>
    </submittedName>
</protein>
<keyword evidence="5" id="KW-1185">Reference proteome</keyword>
<feature type="domain" description="FecR protein" evidence="2">
    <location>
        <begin position="175"/>
        <end position="270"/>
    </location>
</feature>
<keyword evidence="1" id="KW-0812">Transmembrane</keyword>
<gene>
    <name evidence="4" type="ORF">EZ428_21405</name>
</gene>
<proteinExistence type="predicted"/>
<dbReference type="Gene3D" id="3.55.50.30">
    <property type="match status" value="1"/>
</dbReference>
<feature type="transmembrane region" description="Helical" evidence="1">
    <location>
        <begin position="80"/>
        <end position="101"/>
    </location>
</feature>